<dbReference type="InterPro" id="IPR053085">
    <property type="entry name" value="Jasmonate-induced_protein"/>
</dbReference>
<gene>
    <name evidence="2" type="primary">LOC132799880</name>
</gene>
<accession>A0ABM3ZVX9</accession>
<name>A0ABM3ZVX9_ZIZJJ</name>
<organism evidence="1 2">
    <name type="scientific">Ziziphus jujuba</name>
    <name type="common">Chinese jujube</name>
    <name type="synonym">Ziziphus sativa</name>
    <dbReference type="NCBI Taxonomy" id="326968"/>
    <lineage>
        <taxon>Eukaryota</taxon>
        <taxon>Viridiplantae</taxon>
        <taxon>Streptophyta</taxon>
        <taxon>Embryophyta</taxon>
        <taxon>Tracheophyta</taxon>
        <taxon>Spermatophyta</taxon>
        <taxon>Magnoliopsida</taxon>
        <taxon>eudicotyledons</taxon>
        <taxon>Gunneridae</taxon>
        <taxon>Pentapetalae</taxon>
        <taxon>rosids</taxon>
        <taxon>fabids</taxon>
        <taxon>Rosales</taxon>
        <taxon>Rhamnaceae</taxon>
        <taxon>Paliureae</taxon>
        <taxon>Ziziphus</taxon>
    </lineage>
</organism>
<dbReference type="PANTHER" id="PTHR36482:SF5">
    <property type="entry name" value="23 KDA JASMONATE-INDUCED PROTEIN-LIKE"/>
    <property type="match status" value="1"/>
</dbReference>
<sequence>MGKHKDWSGGTVNVLYPPKVGTREWHSFLYLSARESLARSSGGVVYCGMNDKGGEIQWIVALDNKADVYTEVRAPAKVDWDVIKQKLPLNQNSSSYDGCFTHVSITNGDFPEIRAVLTPKFKSNN</sequence>
<dbReference type="RefSeq" id="XP_060668641.1">
    <property type="nucleotide sequence ID" value="XM_060812658.1"/>
</dbReference>
<evidence type="ECO:0000313" key="2">
    <source>
        <dbReference type="RefSeq" id="XP_060668641.1"/>
    </source>
</evidence>
<dbReference type="PANTHER" id="PTHR36482">
    <property type="entry name" value="OSJNBA0024J22.15 PROTEIN"/>
    <property type="match status" value="1"/>
</dbReference>
<evidence type="ECO:0000313" key="1">
    <source>
        <dbReference type="Proteomes" id="UP001652623"/>
    </source>
</evidence>
<reference evidence="2" key="1">
    <citation type="submission" date="2025-08" db="UniProtKB">
        <authorList>
            <consortium name="RefSeq"/>
        </authorList>
    </citation>
    <scope>IDENTIFICATION</scope>
    <source>
        <tissue evidence="2">Seedling</tissue>
    </source>
</reference>
<keyword evidence="1" id="KW-1185">Reference proteome</keyword>
<dbReference type="GeneID" id="132799880"/>
<proteinExistence type="predicted"/>
<protein>
    <submittedName>
        <fullName evidence="2">23 kDa jasmonate-induced protein-like</fullName>
    </submittedName>
</protein>
<dbReference type="Proteomes" id="UP001652623">
    <property type="component" value="Chromosome 11"/>
</dbReference>